<evidence type="ECO:0000256" key="1">
    <source>
        <dbReference type="ARBA" id="ARBA00023125"/>
    </source>
</evidence>
<keyword evidence="3" id="KW-1185">Reference proteome</keyword>
<evidence type="ECO:0000313" key="3">
    <source>
        <dbReference type="Proteomes" id="UP000198925"/>
    </source>
</evidence>
<dbReference type="InterPro" id="IPR036390">
    <property type="entry name" value="WH_DNA-bd_sf"/>
</dbReference>
<accession>A0A1G7BFC9</accession>
<reference evidence="2 3" key="1">
    <citation type="submission" date="2016-10" db="EMBL/GenBank/DDBJ databases">
        <authorList>
            <person name="de Groot N.N."/>
        </authorList>
    </citation>
    <scope>NUCLEOTIDE SEQUENCE [LARGE SCALE GENOMIC DNA]</scope>
    <source>
        <strain evidence="2 3">CPCC 100156</strain>
    </source>
</reference>
<dbReference type="PANTHER" id="PTHR33221">
    <property type="entry name" value="WINGED HELIX-TURN-HELIX TRANSCRIPTIONAL REGULATOR, RRF2 FAMILY"/>
    <property type="match status" value="1"/>
</dbReference>
<dbReference type="GO" id="GO:0005829">
    <property type="term" value="C:cytosol"/>
    <property type="evidence" value="ECO:0007669"/>
    <property type="project" value="TreeGrafter"/>
</dbReference>
<evidence type="ECO:0000313" key="2">
    <source>
        <dbReference type="EMBL" id="SDE25677.1"/>
    </source>
</evidence>
<dbReference type="Pfam" id="PF02082">
    <property type="entry name" value="Rrf2"/>
    <property type="match status" value="1"/>
</dbReference>
<sequence>MRLLASTDIALRLLMRLAAEPSRVRKAEELSGEVGAPRNHLHKIIQDLAGAGLVRTLRGARGGVLLARSAAEIRIGEVVRRLEEGQALVECFRPDGGACCLSADCRLRGVLARGRAAFLAELDAVTLADCLPGLTETLRSLYVVGDTPV</sequence>
<dbReference type="PANTHER" id="PTHR33221:SF4">
    <property type="entry name" value="HTH-TYPE TRANSCRIPTIONAL REPRESSOR NSRR"/>
    <property type="match status" value="1"/>
</dbReference>
<dbReference type="PROSITE" id="PS01332">
    <property type="entry name" value="HTH_RRF2_1"/>
    <property type="match status" value="1"/>
</dbReference>
<name>A0A1G7BFC9_9PROT</name>
<dbReference type="InterPro" id="IPR030489">
    <property type="entry name" value="TR_Rrf2-type_CS"/>
</dbReference>
<dbReference type="GO" id="GO:0003677">
    <property type="term" value="F:DNA binding"/>
    <property type="evidence" value="ECO:0007669"/>
    <property type="project" value="UniProtKB-KW"/>
</dbReference>
<dbReference type="InterPro" id="IPR036388">
    <property type="entry name" value="WH-like_DNA-bd_sf"/>
</dbReference>
<protein>
    <submittedName>
        <fullName evidence="2">Transcriptional regulator, BadM/Rrf2 family</fullName>
    </submittedName>
</protein>
<dbReference type="Proteomes" id="UP000198925">
    <property type="component" value="Unassembled WGS sequence"/>
</dbReference>
<dbReference type="GO" id="GO:0003700">
    <property type="term" value="F:DNA-binding transcription factor activity"/>
    <property type="evidence" value="ECO:0007669"/>
    <property type="project" value="TreeGrafter"/>
</dbReference>
<dbReference type="PROSITE" id="PS51197">
    <property type="entry name" value="HTH_RRF2_2"/>
    <property type="match status" value="1"/>
</dbReference>
<dbReference type="InterPro" id="IPR000944">
    <property type="entry name" value="Tscrpt_reg_Rrf2"/>
</dbReference>
<dbReference type="NCBIfam" id="TIGR00738">
    <property type="entry name" value="rrf2_super"/>
    <property type="match status" value="1"/>
</dbReference>
<organism evidence="2 3">
    <name type="scientific">Belnapia rosea</name>
    <dbReference type="NCBI Taxonomy" id="938405"/>
    <lineage>
        <taxon>Bacteria</taxon>
        <taxon>Pseudomonadati</taxon>
        <taxon>Pseudomonadota</taxon>
        <taxon>Alphaproteobacteria</taxon>
        <taxon>Acetobacterales</taxon>
        <taxon>Roseomonadaceae</taxon>
        <taxon>Belnapia</taxon>
    </lineage>
</organism>
<dbReference type="AlphaFoldDB" id="A0A1G7BFC9"/>
<dbReference type="SUPFAM" id="SSF46785">
    <property type="entry name" value="Winged helix' DNA-binding domain"/>
    <property type="match status" value="1"/>
</dbReference>
<proteinExistence type="predicted"/>
<gene>
    <name evidence="2" type="ORF">SAMN04487779_10253</name>
</gene>
<dbReference type="Gene3D" id="1.10.10.10">
    <property type="entry name" value="Winged helix-like DNA-binding domain superfamily/Winged helix DNA-binding domain"/>
    <property type="match status" value="1"/>
</dbReference>
<dbReference type="RefSeq" id="WP_090664885.1">
    <property type="nucleotide sequence ID" value="NZ_FMZX01000025.1"/>
</dbReference>
<dbReference type="EMBL" id="FMZX01000025">
    <property type="protein sequence ID" value="SDE25677.1"/>
    <property type="molecule type" value="Genomic_DNA"/>
</dbReference>
<keyword evidence="1" id="KW-0238">DNA-binding</keyword>